<organism evidence="10 11">
    <name type="scientific">Halorientalis brevis</name>
    <dbReference type="NCBI Taxonomy" id="1126241"/>
    <lineage>
        <taxon>Archaea</taxon>
        <taxon>Methanobacteriati</taxon>
        <taxon>Methanobacteriota</taxon>
        <taxon>Stenosarchaea group</taxon>
        <taxon>Halobacteria</taxon>
        <taxon>Halobacteriales</taxon>
        <taxon>Haloarculaceae</taxon>
        <taxon>Halorientalis</taxon>
    </lineage>
</organism>
<feature type="transmembrane region" description="Helical" evidence="8">
    <location>
        <begin position="188"/>
        <end position="213"/>
    </location>
</feature>
<dbReference type="PANTHER" id="PTHR31412:SF0">
    <property type="entry name" value="ZINC METALLOPROTEASE EGY1, CHLOROPLASTIC-RELATED"/>
    <property type="match status" value="1"/>
</dbReference>
<feature type="transmembrane region" description="Helical" evidence="8">
    <location>
        <begin position="346"/>
        <end position="366"/>
    </location>
</feature>
<feature type="transmembrane region" description="Helical" evidence="8">
    <location>
        <begin position="249"/>
        <end position="269"/>
    </location>
</feature>
<comment type="subcellular location">
    <subcellularLocation>
        <location evidence="1">Membrane</location>
        <topology evidence="1">Multi-pass membrane protein</topology>
    </subcellularLocation>
</comment>
<feature type="domain" description="Peptidase M50" evidence="9">
    <location>
        <begin position="131"/>
        <end position="290"/>
    </location>
</feature>
<gene>
    <name evidence="10" type="ORF">ACFR9U_03055</name>
</gene>
<evidence type="ECO:0000313" key="11">
    <source>
        <dbReference type="Proteomes" id="UP001597119"/>
    </source>
</evidence>
<dbReference type="PANTHER" id="PTHR31412">
    <property type="entry name" value="ZINC METALLOPROTEASE EGY1"/>
    <property type="match status" value="1"/>
</dbReference>
<keyword evidence="2 10" id="KW-0645">Protease</keyword>
<dbReference type="RefSeq" id="WP_247376818.1">
    <property type="nucleotide sequence ID" value="NZ_JALLGV010000003.1"/>
</dbReference>
<dbReference type="InterPro" id="IPR008915">
    <property type="entry name" value="Peptidase_M50"/>
</dbReference>
<dbReference type="Proteomes" id="UP001597119">
    <property type="component" value="Unassembled WGS sequence"/>
</dbReference>
<keyword evidence="11" id="KW-1185">Reference proteome</keyword>
<evidence type="ECO:0000256" key="3">
    <source>
        <dbReference type="ARBA" id="ARBA00022692"/>
    </source>
</evidence>
<evidence type="ECO:0000313" key="10">
    <source>
        <dbReference type="EMBL" id="MFD1585947.1"/>
    </source>
</evidence>
<dbReference type="CDD" id="cd06160">
    <property type="entry name" value="S2P-M50_like_2"/>
    <property type="match status" value="1"/>
</dbReference>
<evidence type="ECO:0000256" key="1">
    <source>
        <dbReference type="ARBA" id="ARBA00004141"/>
    </source>
</evidence>
<comment type="caution">
    <text evidence="10">The sequence shown here is derived from an EMBL/GenBank/DDBJ whole genome shotgun (WGS) entry which is preliminary data.</text>
</comment>
<proteinExistence type="predicted"/>
<evidence type="ECO:0000256" key="2">
    <source>
        <dbReference type="ARBA" id="ARBA00022670"/>
    </source>
</evidence>
<keyword evidence="5" id="KW-0809">Transit peptide</keyword>
<reference evidence="10 11" key="1">
    <citation type="journal article" date="2019" name="Int. J. Syst. Evol. Microbiol.">
        <title>The Global Catalogue of Microorganisms (GCM) 10K type strain sequencing project: providing services to taxonomists for standard genome sequencing and annotation.</title>
        <authorList>
            <consortium name="The Broad Institute Genomics Platform"/>
            <consortium name="The Broad Institute Genome Sequencing Center for Infectious Disease"/>
            <person name="Wu L."/>
            <person name="Ma J."/>
        </authorList>
    </citation>
    <scope>NUCLEOTIDE SEQUENCE [LARGE SCALE GENOMIC DNA]</scope>
    <source>
        <strain evidence="10 11">CGMCC 1.12125</strain>
    </source>
</reference>
<evidence type="ECO:0000256" key="4">
    <source>
        <dbReference type="ARBA" id="ARBA00022801"/>
    </source>
</evidence>
<evidence type="ECO:0000256" key="8">
    <source>
        <dbReference type="SAM" id="Phobius"/>
    </source>
</evidence>
<feature type="transmembrane region" description="Helical" evidence="8">
    <location>
        <begin position="93"/>
        <end position="116"/>
    </location>
</feature>
<name>A0ABD6C6R6_9EURY</name>
<sequence>MDGSGVPGDAPAVDELSSAFRVYEVRTDGDKLLYIGRPAVSSDVLEREVWPLFHEYDYDVSLQQQPSRGPQLMAGNYALVAKPRSLGLNGIPWTNVVLAVLTVLSTLFVGTVWYGIDVGNDPLSLLEAWPFTAAVLGVLGTHELGHYVMSRYHRVDASLPYFIPFPSIFGTMGAVIKMRGRIPDRKALFDIGVAGPLAGLGATVVVTIIGLHLDPVRVPFELSFNHPLMLQVLSAITGQPLTYSAPNKIFNPVVFGGWLGMFITFLNLLPVGQLDGGHIVRAMFGKRTETVSAAVPAGLFGLGAYLFVARSGQAVYIWFIWGVLALGLAYAGPTDPIDDSPLDRKRFAVGLLTFLLGLACFTPIPIEVAAA</sequence>
<dbReference type="GO" id="GO:0008233">
    <property type="term" value="F:peptidase activity"/>
    <property type="evidence" value="ECO:0007669"/>
    <property type="project" value="UniProtKB-KW"/>
</dbReference>
<feature type="transmembrane region" description="Helical" evidence="8">
    <location>
        <begin position="159"/>
        <end position="176"/>
    </location>
</feature>
<keyword evidence="6 8" id="KW-1133">Transmembrane helix</keyword>
<protein>
    <submittedName>
        <fullName evidence="10">Site-2 protease family protein</fullName>
    </submittedName>
</protein>
<evidence type="ECO:0000256" key="7">
    <source>
        <dbReference type="ARBA" id="ARBA00023136"/>
    </source>
</evidence>
<dbReference type="GO" id="GO:0016020">
    <property type="term" value="C:membrane"/>
    <property type="evidence" value="ECO:0007669"/>
    <property type="project" value="UniProtKB-SubCell"/>
</dbReference>
<evidence type="ECO:0000259" key="9">
    <source>
        <dbReference type="Pfam" id="PF02163"/>
    </source>
</evidence>
<keyword evidence="4" id="KW-0378">Hydrolase</keyword>
<keyword evidence="3 8" id="KW-0812">Transmembrane</keyword>
<evidence type="ECO:0000256" key="5">
    <source>
        <dbReference type="ARBA" id="ARBA00022946"/>
    </source>
</evidence>
<dbReference type="InterPro" id="IPR044838">
    <property type="entry name" value="EGY1-like"/>
</dbReference>
<dbReference type="GO" id="GO:0006508">
    <property type="term" value="P:proteolysis"/>
    <property type="evidence" value="ECO:0007669"/>
    <property type="project" value="UniProtKB-KW"/>
</dbReference>
<evidence type="ECO:0000256" key="6">
    <source>
        <dbReference type="ARBA" id="ARBA00022989"/>
    </source>
</evidence>
<feature type="transmembrane region" description="Helical" evidence="8">
    <location>
        <begin position="315"/>
        <end position="334"/>
    </location>
</feature>
<dbReference type="Pfam" id="PF02163">
    <property type="entry name" value="Peptidase_M50"/>
    <property type="match status" value="1"/>
</dbReference>
<feature type="transmembrane region" description="Helical" evidence="8">
    <location>
        <begin position="290"/>
        <end position="309"/>
    </location>
</feature>
<dbReference type="AlphaFoldDB" id="A0ABD6C6R6"/>
<keyword evidence="7 8" id="KW-0472">Membrane</keyword>
<accession>A0ABD6C6R6</accession>
<dbReference type="EMBL" id="JBHUDJ010000001">
    <property type="protein sequence ID" value="MFD1585947.1"/>
    <property type="molecule type" value="Genomic_DNA"/>
</dbReference>